<dbReference type="InterPro" id="IPR014903">
    <property type="entry name" value="DUF1796"/>
</dbReference>
<dbReference type="KEGG" id="ifl:C1H71_09000"/>
<dbReference type="AlphaFoldDB" id="A0A7G3G955"/>
<dbReference type="Proteomes" id="UP000515917">
    <property type="component" value="Chromosome"/>
</dbReference>
<reference evidence="1 2" key="1">
    <citation type="submission" date="2018-01" db="EMBL/GenBank/DDBJ databases">
        <title>Genome sequence of Iodobacter sp. strain PCH194 isolated from Indian Trans-Himalaya.</title>
        <authorList>
            <person name="Kumar V."/>
            <person name="Thakur V."/>
            <person name="Kumar S."/>
            <person name="Singh D."/>
        </authorList>
    </citation>
    <scope>NUCLEOTIDE SEQUENCE [LARGE SCALE GENOMIC DNA]</scope>
    <source>
        <strain evidence="1 2">PCH194</strain>
    </source>
</reference>
<gene>
    <name evidence="1" type="ORF">C1H71_09000</name>
</gene>
<sequence length="266" mass="30921">MKDEIISKANQSYMSGDYLNAYNLYKQAALRMSTNSFDLNILLCANRLNNISVNKEKLPSENSPYSLTELHKNNPEQVYLNLEKRNNPIWLSLGENCLSDNILQRHGLKSFSSPYAASRSNIDYVIALEKENYASILLKENLVYEDAWGKKVVRSTSIINADDIYEPSCSKGFEFTHHDPISSINDRNSFQRRIQRLNEFRKKKDVVFLYHHRITERSNLIKLREKFSTFISFYLGNQSNCHLIFFYQTLIPKGGDSLNLISFHQI</sequence>
<protein>
    <submittedName>
        <fullName evidence="1">Uncharacterized protein</fullName>
    </submittedName>
</protein>
<accession>A0A7G3G955</accession>
<evidence type="ECO:0000313" key="2">
    <source>
        <dbReference type="Proteomes" id="UP000515917"/>
    </source>
</evidence>
<keyword evidence="2" id="KW-1185">Reference proteome</keyword>
<dbReference type="RefSeq" id="WP_130106248.1">
    <property type="nucleotide sequence ID" value="NZ_CP025781.1"/>
</dbReference>
<organism evidence="1 2">
    <name type="scientific">Iodobacter fluviatilis</name>
    <dbReference type="NCBI Taxonomy" id="537"/>
    <lineage>
        <taxon>Bacteria</taxon>
        <taxon>Pseudomonadati</taxon>
        <taxon>Pseudomonadota</taxon>
        <taxon>Betaproteobacteria</taxon>
        <taxon>Neisseriales</taxon>
        <taxon>Chitinibacteraceae</taxon>
        <taxon>Iodobacter</taxon>
    </lineage>
</organism>
<proteinExistence type="predicted"/>
<dbReference type="EMBL" id="CP025781">
    <property type="protein sequence ID" value="QBC43668.1"/>
    <property type="molecule type" value="Genomic_DNA"/>
</dbReference>
<evidence type="ECO:0000313" key="1">
    <source>
        <dbReference type="EMBL" id="QBC43668.1"/>
    </source>
</evidence>
<name>A0A7G3G955_9NEIS</name>
<dbReference type="Pfam" id="PF08795">
    <property type="entry name" value="DUF1796"/>
    <property type="match status" value="1"/>
</dbReference>